<evidence type="ECO:0000313" key="2">
    <source>
        <dbReference type="Proteomes" id="UP000037035"/>
    </source>
</evidence>
<accession>A0A0L6UMU3</accession>
<dbReference type="EMBL" id="LAVV01010065">
    <property type="protein sequence ID" value="KNZ49602.1"/>
    <property type="molecule type" value="Genomic_DNA"/>
</dbReference>
<dbReference type="Proteomes" id="UP000037035">
    <property type="component" value="Unassembled WGS sequence"/>
</dbReference>
<reference evidence="1 2" key="1">
    <citation type="submission" date="2015-08" db="EMBL/GenBank/DDBJ databases">
        <title>Next Generation Sequencing and Analysis of the Genome of Puccinia sorghi L Schw, the Causal Agent of Maize Common Rust.</title>
        <authorList>
            <person name="Rochi L."/>
            <person name="Burguener G."/>
            <person name="Darino M."/>
            <person name="Turjanski A."/>
            <person name="Kreff E."/>
            <person name="Dieguez M.J."/>
            <person name="Sacco F."/>
        </authorList>
    </citation>
    <scope>NUCLEOTIDE SEQUENCE [LARGE SCALE GENOMIC DNA]</scope>
    <source>
        <strain evidence="1 2">RO10H11247</strain>
    </source>
</reference>
<gene>
    <name evidence="1" type="ORF">VP01_490g1</name>
</gene>
<sequence>MKPTLLMPNTEIQNLANEKPSTKVDSITMDKLEATILKTVIEAIPKLISNYFASSQSSNLASIFKELLQLRFNTGKIPGFITSIKTILTRLHEVGINIAEDIVTYMTLDKLPSALDNVAKRITHSEKEIEPELALEHLQVYYNDQQAVGGGSGSKNDPISLFTDNSKKYKKGAHNPASGNSKSNCWNNLHKLCGILPFGVH</sequence>
<organism evidence="1 2">
    <name type="scientific">Puccinia sorghi</name>
    <dbReference type="NCBI Taxonomy" id="27349"/>
    <lineage>
        <taxon>Eukaryota</taxon>
        <taxon>Fungi</taxon>
        <taxon>Dikarya</taxon>
        <taxon>Basidiomycota</taxon>
        <taxon>Pucciniomycotina</taxon>
        <taxon>Pucciniomycetes</taxon>
        <taxon>Pucciniales</taxon>
        <taxon>Pucciniaceae</taxon>
        <taxon>Puccinia</taxon>
    </lineage>
</organism>
<proteinExistence type="predicted"/>
<name>A0A0L6UMU3_9BASI</name>
<dbReference type="OrthoDB" id="2847449at2759"/>
<dbReference type="AlphaFoldDB" id="A0A0L6UMU3"/>
<evidence type="ECO:0000313" key="1">
    <source>
        <dbReference type="EMBL" id="KNZ49602.1"/>
    </source>
</evidence>
<comment type="caution">
    <text evidence="1">The sequence shown here is derived from an EMBL/GenBank/DDBJ whole genome shotgun (WGS) entry which is preliminary data.</text>
</comment>
<protein>
    <submittedName>
        <fullName evidence="1">Uncharacterized protein</fullName>
    </submittedName>
</protein>
<dbReference type="Pfam" id="PF14223">
    <property type="entry name" value="Retrotran_gag_2"/>
    <property type="match status" value="1"/>
</dbReference>
<keyword evidence="2" id="KW-1185">Reference proteome</keyword>
<dbReference type="VEuPathDB" id="FungiDB:VP01_490g1"/>